<organism evidence="1 2">
    <name type="scientific">Candidatus Methylobacter oryzae</name>
    <dbReference type="NCBI Taxonomy" id="2497749"/>
    <lineage>
        <taxon>Bacteria</taxon>
        <taxon>Pseudomonadati</taxon>
        <taxon>Pseudomonadota</taxon>
        <taxon>Gammaproteobacteria</taxon>
        <taxon>Methylococcales</taxon>
        <taxon>Methylococcaceae</taxon>
        <taxon>Methylobacter</taxon>
    </lineage>
</organism>
<proteinExistence type="predicted"/>
<comment type="caution">
    <text evidence="1">The sequence shown here is derived from an EMBL/GenBank/DDBJ whole genome shotgun (WGS) entry which is preliminary data.</text>
</comment>
<name>A0ABY3CAC7_9GAMM</name>
<evidence type="ECO:0000313" key="1">
    <source>
        <dbReference type="EMBL" id="TRW93180.1"/>
    </source>
</evidence>
<evidence type="ECO:0000313" key="2">
    <source>
        <dbReference type="Proteomes" id="UP000733744"/>
    </source>
</evidence>
<keyword evidence="2" id="KW-1185">Reference proteome</keyword>
<sequence length="80" mass="8992">MLLILGGFTREQSSSVGDEKYAQPELALCGEQFDRQTFQVLRLPWMAAETAPGSPRHFLHPWRSEVLEPPGAAPVKTWKV</sequence>
<dbReference type="Proteomes" id="UP000733744">
    <property type="component" value="Unassembled WGS sequence"/>
</dbReference>
<protein>
    <submittedName>
        <fullName evidence="1">Uncharacterized protein</fullName>
    </submittedName>
</protein>
<dbReference type="EMBL" id="RYFG02000102">
    <property type="protein sequence ID" value="TRW93180.1"/>
    <property type="molecule type" value="Genomic_DNA"/>
</dbReference>
<accession>A0ABY3CAC7</accession>
<reference evidence="1 2" key="1">
    <citation type="journal article" date="2019" name="Antonie Van Leeuwenhoek">
        <title>Description of 'Ca. Methylobacter oryzae' KRF1, a novel species from the environmentally important Methylobacter clade 2.</title>
        <authorList>
            <person name="Khatri K."/>
            <person name="Mohite J.A."/>
            <person name="Pandit P.S."/>
            <person name="Bahulikar R."/>
            <person name="Rahalkar M.C."/>
        </authorList>
    </citation>
    <scope>NUCLEOTIDE SEQUENCE [LARGE SCALE GENOMIC DNA]</scope>
    <source>
        <strain evidence="1 2">KRF1</strain>
    </source>
</reference>
<gene>
    <name evidence="1" type="ORF">EKO24_012865</name>
</gene>